<evidence type="ECO:0000256" key="2">
    <source>
        <dbReference type="ARBA" id="ARBA00009539"/>
    </source>
</evidence>
<dbReference type="GO" id="GO:0005829">
    <property type="term" value="C:cytosol"/>
    <property type="evidence" value="ECO:0007669"/>
    <property type="project" value="TreeGrafter"/>
</dbReference>
<evidence type="ECO:0000256" key="8">
    <source>
        <dbReference type="PIRNR" id="PIRNR000194"/>
    </source>
</evidence>
<dbReference type="InterPro" id="IPR017925">
    <property type="entry name" value="DHFR_CS"/>
</dbReference>
<comment type="pathway">
    <text evidence="1 8">Cofactor biosynthesis; tetrahydrofolate biosynthesis; 5,6,7,8-tetrahydrofolate from 7,8-dihydrofolate: step 1/1.</text>
</comment>
<dbReference type="PRINTS" id="PR00070">
    <property type="entry name" value="DHFR"/>
</dbReference>
<keyword evidence="6 8" id="KW-0560">Oxidoreductase</keyword>
<dbReference type="AlphaFoldDB" id="A0A845MIF5"/>
<dbReference type="Proteomes" id="UP000445696">
    <property type="component" value="Unassembled WGS sequence"/>
</dbReference>
<comment type="catalytic activity">
    <reaction evidence="8">
        <text>(6S)-5,6,7,8-tetrahydrofolate + NADP(+) = 7,8-dihydrofolate + NADPH + H(+)</text>
        <dbReference type="Rhea" id="RHEA:15009"/>
        <dbReference type="ChEBI" id="CHEBI:15378"/>
        <dbReference type="ChEBI" id="CHEBI:57451"/>
        <dbReference type="ChEBI" id="CHEBI:57453"/>
        <dbReference type="ChEBI" id="CHEBI:57783"/>
        <dbReference type="ChEBI" id="CHEBI:58349"/>
        <dbReference type="EC" id="1.5.1.3"/>
    </reaction>
</comment>
<keyword evidence="5 8" id="KW-0521">NADP</keyword>
<organism evidence="11 12">
    <name type="scientific">Sneathiella chungangensis</name>
    <dbReference type="NCBI Taxonomy" id="1418234"/>
    <lineage>
        <taxon>Bacteria</taxon>
        <taxon>Pseudomonadati</taxon>
        <taxon>Pseudomonadota</taxon>
        <taxon>Alphaproteobacteria</taxon>
        <taxon>Sneathiellales</taxon>
        <taxon>Sneathiellaceae</taxon>
        <taxon>Sneathiella</taxon>
    </lineage>
</organism>
<accession>A0A845MIF5</accession>
<dbReference type="InterPro" id="IPR001796">
    <property type="entry name" value="DHFR_dom"/>
</dbReference>
<dbReference type="GO" id="GO:0006730">
    <property type="term" value="P:one-carbon metabolic process"/>
    <property type="evidence" value="ECO:0007669"/>
    <property type="project" value="UniProtKB-KW"/>
</dbReference>
<feature type="domain" description="DHFR" evidence="10">
    <location>
        <begin position="2"/>
        <end position="166"/>
    </location>
</feature>
<dbReference type="InterPro" id="IPR012259">
    <property type="entry name" value="DHFR"/>
</dbReference>
<dbReference type="CDD" id="cd00209">
    <property type="entry name" value="DHFR"/>
    <property type="match status" value="1"/>
</dbReference>
<dbReference type="PROSITE" id="PS00075">
    <property type="entry name" value="DHFR_1"/>
    <property type="match status" value="1"/>
</dbReference>
<dbReference type="Pfam" id="PF00186">
    <property type="entry name" value="DHFR_1"/>
    <property type="match status" value="1"/>
</dbReference>
<dbReference type="EMBL" id="WTVA01000014">
    <property type="protein sequence ID" value="MZR23077.1"/>
    <property type="molecule type" value="Genomic_DNA"/>
</dbReference>
<dbReference type="PANTHER" id="PTHR48069:SF3">
    <property type="entry name" value="DIHYDROFOLATE REDUCTASE"/>
    <property type="match status" value="1"/>
</dbReference>
<dbReference type="SUPFAM" id="SSF53597">
    <property type="entry name" value="Dihydrofolate reductase-like"/>
    <property type="match status" value="1"/>
</dbReference>
<dbReference type="GO" id="GO:0004146">
    <property type="term" value="F:dihydrofolate reductase activity"/>
    <property type="evidence" value="ECO:0007669"/>
    <property type="project" value="UniProtKB-EC"/>
</dbReference>
<gene>
    <name evidence="11" type="ORF">GQF03_12135</name>
</gene>
<sequence length="169" mass="19030">MKLSAMLALSQNRVIGVNNGLPWRLSNDLKWFKKTTMGKPLIMGRKTFQSLPGLLPGRPHIVVTRDTGFAADEVIIAHDLDAALIKAEAAAREIGADEMVIIGGADIFGQSLDRLDRLYLTEVHAVVDGDTFLPEFNTVDWIEKSREFHEKSEKDMFDHSFITLDRKRH</sequence>
<dbReference type="GO" id="GO:0046452">
    <property type="term" value="P:dihydrofolate metabolic process"/>
    <property type="evidence" value="ECO:0007669"/>
    <property type="project" value="TreeGrafter"/>
</dbReference>
<dbReference type="GO" id="GO:0046654">
    <property type="term" value="P:tetrahydrofolate biosynthetic process"/>
    <property type="evidence" value="ECO:0007669"/>
    <property type="project" value="UniProtKB-UniPathway"/>
</dbReference>
<dbReference type="GO" id="GO:0046655">
    <property type="term" value="P:folic acid metabolic process"/>
    <property type="evidence" value="ECO:0007669"/>
    <property type="project" value="TreeGrafter"/>
</dbReference>
<dbReference type="UniPathway" id="UPA00077">
    <property type="reaction ID" value="UER00158"/>
</dbReference>
<comment type="similarity">
    <text evidence="2 8 9">Belongs to the dihydrofolate reductase family.</text>
</comment>
<name>A0A845MIF5_9PROT</name>
<keyword evidence="4 8" id="KW-0554">One-carbon metabolism</keyword>
<evidence type="ECO:0000256" key="4">
    <source>
        <dbReference type="ARBA" id="ARBA00022563"/>
    </source>
</evidence>
<keyword evidence="12" id="KW-1185">Reference proteome</keyword>
<evidence type="ECO:0000256" key="1">
    <source>
        <dbReference type="ARBA" id="ARBA00004903"/>
    </source>
</evidence>
<dbReference type="InterPro" id="IPR024072">
    <property type="entry name" value="DHFR-like_dom_sf"/>
</dbReference>
<evidence type="ECO:0000256" key="5">
    <source>
        <dbReference type="ARBA" id="ARBA00022857"/>
    </source>
</evidence>
<evidence type="ECO:0000256" key="3">
    <source>
        <dbReference type="ARBA" id="ARBA00012856"/>
    </source>
</evidence>
<dbReference type="Gene3D" id="3.40.430.10">
    <property type="entry name" value="Dihydrofolate Reductase, subunit A"/>
    <property type="match status" value="1"/>
</dbReference>
<comment type="caution">
    <text evidence="11">The sequence shown here is derived from an EMBL/GenBank/DDBJ whole genome shotgun (WGS) entry which is preliminary data.</text>
</comment>
<dbReference type="PANTHER" id="PTHR48069">
    <property type="entry name" value="DIHYDROFOLATE REDUCTASE"/>
    <property type="match status" value="1"/>
</dbReference>
<evidence type="ECO:0000256" key="7">
    <source>
        <dbReference type="ARBA" id="ARBA00025067"/>
    </source>
</evidence>
<evidence type="ECO:0000256" key="9">
    <source>
        <dbReference type="RuleBase" id="RU004474"/>
    </source>
</evidence>
<dbReference type="OrthoDB" id="9804315at2"/>
<comment type="function">
    <text evidence="7 8">Key enzyme in folate metabolism. Catalyzes an essential reaction for de novo glycine and purine synthesis, and for DNA precursor synthesis.</text>
</comment>
<evidence type="ECO:0000259" key="10">
    <source>
        <dbReference type="PROSITE" id="PS51330"/>
    </source>
</evidence>
<reference evidence="11 12" key="1">
    <citation type="journal article" date="2014" name="Int. J. Syst. Evol. Microbiol.">
        <title>Sneathiella chungangensis sp. nov., isolated from a marine sand, and emended description of the genus Sneathiella.</title>
        <authorList>
            <person name="Siamphan C."/>
            <person name="Kim H."/>
            <person name="Lee J.S."/>
            <person name="Kim W."/>
        </authorList>
    </citation>
    <scope>NUCLEOTIDE SEQUENCE [LARGE SCALE GENOMIC DNA]</scope>
    <source>
        <strain evidence="11 12">KCTC 32476</strain>
    </source>
</reference>
<evidence type="ECO:0000256" key="6">
    <source>
        <dbReference type="ARBA" id="ARBA00023002"/>
    </source>
</evidence>
<evidence type="ECO:0000313" key="12">
    <source>
        <dbReference type="Proteomes" id="UP000445696"/>
    </source>
</evidence>
<dbReference type="EC" id="1.5.1.3" evidence="3 8"/>
<evidence type="ECO:0000313" key="11">
    <source>
        <dbReference type="EMBL" id="MZR23077.1"/>
    </source>
</evidence>
<proteinExistence type="inferred from homology"/>
<dbReference type="PROSITE" id="PS51330">
    <property type="entry name" value="DHFR_2"/>
    <property type="match status" value="1"/>
</dbReference>
<dbReference type="PIRSF" id="PIRSF000194">
    <property type="entry name" value="DHFR"/>
    <property type="match status" value="1"/>
</dbReference>
<protein>
    <recommendedName>
        <fullName evidence="3 8">Dihydrofolate reductase</fullName>
        <ecNumber evidence="3 8">1.5.1.3</ecNumber>
    </recommendedName>
</protein>
<dbReference type="GO" id="GO:0050661">
    <property type="term" value="F:NADP binding"/>
    <property type="evidence" value="ECO:0007669"/>
    <property type="project" value="InterPro"/>
</dbReference>